<evidence type="ECO:0000256" key="3">
    <source>
        <dbReference type="SAM" id="Phobius"/>
    </source>
</evidence>
<dbReference type="GO" id="GO:0016020">
    <property type="term" value="C:membrane"/>
    <property type="evidence" value="ECO:0007669"/>
    <property type="project" value="InterPro"/>
</dbReference>
<dbReference type="InterPro" id="IPR000620">
    <property type="entry name" value="EamA_dom"/>
</dbReference>
<feature type="transmembrane region" description="Helical" evidence="3">
    <location>
        <begin position="115"/>
        <end position="134"/>
    </location>
</feature>
<name>A0A7W3IPY1_9ACTN</name>
<sequence length="303" mass="29898">MAILCGVLAAVAYGVSDFLGGLGSRRVHFLWVSFAAAVVSTAMTALLVLVVPALRPDTGAAPLLWGALAGLGSAAGILALYRGYAEGQVTVVGPLSAVGAAALPALVGVATGERLAPLAVAGIVVAVPAVALMAHQTADSPGDSPAEVRAAGPEHRPRRLGPGIAEGIVSGAGFALLFVALGRAGDAAGLWPVLADQLVALALLGLAVAAGWLGRPRRPGLGGRSGRVARWQAVGAGALGLAATVAFFAATHLGSLAVAAVLTALYPGFTVVLAILVLRERPDRWQVGGLVLGALAVVAIAAG</sequence>
<keyword evidence="6" id="KW-1185">Reference proteome</keyword>
<keyword evidence="3" id="KW-0472">Membrane</keyword>
<evidence type="ECO:0000313" key="5">
    <source>
        <dbReference type="EMBL" id="MBA8793076.1"/>
    </source>
</evidence>
<feature type="transmembrane region" description="Helical" evidence="3">
    <location>
        <begin position="30"/>
        <end position="51"/>
    </location>
</feature>
<feature type="transmembrane region" description="Helical" evidence="3">
    <location>
        <begin position="190"/>
        <end position="213"/>
    </location>
</feature>
<dbReference type="Pfam" id="PF00892">
    <property type="entry name" value="EamA"/>
    <property type="match status" value="1"/>
</dbReference>
<feature type="transmembrane region" description="Helical" evidence="3">
    <location>
        <begin position="256"/>
        <end position="278"/>
    </location>
</feature>
<keyword evidence="3" id="KW-1133">Transmembrane helix</keyword>
<feature type="transmembrane region" description="Helical" evidence="3">
    <location>
        <begin position="63"/>
        <end position="84"/>
    </location>
</feature>
<dbReference type="PANTHER" id="PTHR22911">
    <property type="entry name" value="ACYL-MALONYL CONDENSING ENZYME-RELATED"/>
    <property type="match status" value="1"/>
</dbReference>
<feature type="transmembrane region" description="Helical" evidence="3">
    <location>
        <begin position="164"/>
        <end position="184"/>
    </location>
</feature>
<keyword evidence="3" id="KW-0812">Transmembrane</keyword>
<organism evidence="5 6">
    <name type="scientific">Microlunatus kandeliicorticis</name>
    <dbReference type="NCBI Taxonomy" id="1759536"/>
    <lineage>
        <taxon>Bacteria</taxon>
        <taxon>Bacillati</taxon>
        <taxon>Actinomycetota</taxon>
        <taxon>Actinomycetes</taxon>
        <taxon>Propionibacteriales</taxon>
        <taxon>Propionibacteriaceae</taxon>
        <taxon>Microlunatus</taxon>
    </lineage>
</organism>
<proteinExistence type="inferred from homology"/>
<feature type="transmembrane region" description="Helical" evidence="3">
    <location>
        <begin position="285"/>
        <end position="302"/>
    </location>
</feature>
<dbReference type="SUPFAM" id="SSF103481">
    <property type="entry name" value="Multidrug resistance efflux transporter EmrE"/>
    <property type="match status" value="2"/>
</dbReference>
<reference evidence="5 6" key="1">
    <citation type="submission" date="2020-07" db="EMBL/GenBank/DDBJ databases">
        <title>Sequencing the genomes of 1000 actinobacteria strains.</title>
        <authorList>
            <person name="Klenk H.-P."/>
        </authorList>
    </citation>
    <scope>NUCLEOTIDE SEQUENCE [LARGE SCALE GENOMIC DNA]</scope>
    <source>
        <strain evidence="5 6">DSM 100723</strain>
    </source>
</reference>
<dbReference type="InterPro" id="IPR037185">
    <property type="entry name" value="EmrE-like"/>
</dbReference>
<feature type="region of interest" description="Disordered" evidence="2">
    <location>
        <begin position="137"/>
        <end position="156"/>
    </location>
</feature>
<dbReference type="Proteomes" id="UP000523079">
    <property type="component" value="Unassembled WGS sequence"/>
</dbReference>
<evidence type="ECO:0000256" key="1">
    <source>
        <dbReference type="ARBA" id="ARBA00007362"/>
    </source>
</evidence>
<feature type="domain" description="EamA" evidence="4">
    <location>
        <begin position="165"/>
        <end position="300"/>
    </location>
</feature>
<accession>A0A7W3IPY1</accession>
<feature type="transmembrane region" description="Helical" evidence="3">
    <location>
        <begin position="233"/>
        <end position="250"/>
    </location>
</feature>
<gene>
    <name evidence="5" type="ORF">FHX74_000670</name>
</gene>
<dbReference type="RefSeq" id="WP_182558629.1">
    <property type="nucleotide sequence ID" value="NZ_JACGWT010000001.1"/>
</dbReference>
<evidence type="ECO:0000313" key="6">
    <source>
        <dbReference type="Proteomes" id="UP000523079"/>
    </source>
</evidence>
<evidence type="ECO:0000259" key="4">
    <source>
        <dbReference type="Pfam" id="PF00892"/>
    </source>
</evidence>
<comment type="similarity">
    <text evidence="1">Belongs to the EamA transporter family.</text>
</comment>
<dbReference type="EMBL" id="JACGWT010000001">
    <property type="protein sequence ID" value="MBA8793076.1"/>
    <property type="molecule type" value="Genomic_DNA"/>
</dbReference>
<comment type="caution">
    <text evidence="5">The sequence shown here is derived from an EMBL/GenBank/DDBJ whole genome shotgun (WGS) entry which is preliminary data.</text>
</comment>
<evidence type="ECO:0000256" key="2">
    <source>
        <dbReference type="SAM" id="MobiDB-lite"/>
    </source>
</evidence>
<dbReference type="AlphaFoldDB" id="A0A7W3IPY1"/>
<protein>
    <submittedName>
        <fullName evidence="5">Drug/metabolite transporter (DMT)-like permease</fullName>
    </submittedName>
</protein>